<comment type="caution">
    <text evidence="1">The sequence shown here is derived from an EMBL/GenBank/DDBJ whole genome shotgun (WGS) entry which is preliminary data.</text>
</comment>
<keyword evidence="2" id="KW-1185">Reference proteome</keyword>
<dbReference type="Proteomes" id="UP000247454">
    <property type="component" value="Unassembled WGS sequence"/>
</dbReference>
<sequence length="87" mass="8842">MPTISGFSTPVGCAMIAGGPVGEHIVPGSIRDGDTLLSVEHITDGTPPTRADITAEFSITPGKGGSITNTTTDTTGGFLHVLWSTSE</sequence>
<name>A0A318SZM0_9HYPH</name>
<reference evidence="1 2" key="1">
    <citation type="submission" date="2018-06" db="EMBL/GenBank/DDBJ databases">
        <title>Genomic Encyclopedia of Type Strains, Phase III (KMG-III): the genomes of soil and plant-associated and newly described type strains.</title>
        <authorList>
            <person name="Whitman W."/>
        </authorList>
    </citation>
    <scope>NUCLEOTIDE SEQUENCE [LARGE SCALE GENOMIC DNA]</scope>
    <source>
        <strain evidence="1 2">ORS 1419</strain>
    </source>
</reference>
<dbReference type="RefSeq" id="WP_110753327.1">
    <property type="nucleotide sequence ID" value="NZ_QJTF01000018.1"/>
</dbReference>
<dbReference type="AlphaFoldDB" id="A0A318SZM0"/>
<organism evidence="1 2">
    <name type="scientific">Phyllobacterium leguminum</name>
    <dbReference type="NCBI Taxonomy" id="314237"/>
    <lineage>
        <taxon>Bacteria</taxon>
        <taxon>Pseudomonadati</taxon>
        <taxon>Pseudomonadota</taxon>
        <taxon>Alphaproteobacteria</taxon>
        <taxon>Hyphomicrobiales</taxon>
        <taxon>Phyllobacteriaceae</taxon>
        <taxon>Phyllobacterium</taxon>
    </lineage>
</organism>
<dbReference type="OrthoDB" id="8452467at2"/>
<evidence type="ECO:0000313" key="1">
    <source>
        <dbReference type="EMBL" id="PYE86904.1"/>
    </source>
</evidence>
<evidence type="ECO:0000313" key="2">
    <source>
        <dbReference type="Proteomes" id="UP000247454"/>
    </source>
</evidence>
<protein>
    <submittedName>
        <fullName evidence="1">Uncharacterized protein</fullName>
    </submittedName>
</protein>
<dbReference type="EMBL" id="QJTF01000018">
    <property type="protein sequence ID" value="PYE86904.1"/>
    <property type="molecule type" value="Genomic_DNA"/>
</dbReference>
<accession>A0A318SZM0</accession>
<proteinExistence type="predicted"/>
<gene>
    <name evidence="1" type="ORF">C7477_11842</name>
</gene>